<feature type="compositionally biased region" description="Basic and acidic residues" evidence="1">
    <location>
        <begin position="16"/>
        <end position="29"/>
    </location>
</feature>
<evidence type="ECO:0000256" key="1">
    <source>
        <dbReference type="SAM" id="MobiDB-lite"/>
    </source>
</evidence>
<accession>A0AAD5YD31</accession>
<gene>
    <name evidence="2" type="ORF">NLI96_g11779</name>
</gene>
<reference evidence="2" key="1">
    <citation type="submission" date="2022-07" db="EMBL/GenBank/DDBJ databases">
        <title>Genome Sequence of Physisporinus lineatus.</title>
        <authorList>
            <person name="Buettner E."/>
        </authorList>
    </citation>
    <scope>NUCLEOTIDE SEQUENCE</scope>
    <source>
        <strain evidence="2">VT162</strain>
    </source>
</reference>
<dbReference type="EMBL" id="JANAWD010000840">
    <property type="protein sequence ID" value="KAJ3475534.1"/>
    <property type="molecule type" value="Genomic_DNA"/>
</dbReference>
<proteinExistence type="predicted"/>
<sequence length="159" mass="17232">MSGTPFTRANAPPICRSRESPMTREPRSSHFLEDTSEVGFKHYSTPLTIEDAIISLLDGSAWYPFLSPSLPFCNTPCSVGFLTAASRECIFGPSTSVSLGMSMHEFANLIGFVGFVPFKPGPLVPIPATSSGFRGHRNSYHIHHLASCSALPHMGSPLY</sequence>
<evidence type="ECO:0000313" key="2">
    <source>
        <dbReference type="EMBL" id="KAJ3475534.1"/>
    </source>
</evidence>
<name>A0AAD5YD31_9APHY</name>
<comment type="caution">
    <text evidence="2">The sequence shown here is derived from an EMBL/GenBank/DDBJ whole genome shotgun (WGS) entry which is preliminary data.</text>
</comment>
<feature type="region of interest" description="Disordered" evidence="1">
    <location>
        <begin position="1"/>
        <end position="29"/>
    </location>
</feature>
<dbReference type="AlphaFoldDB" id="A0AAD5YD31"/>
<keyword evidence="3" id="KW-1185">Reference proteome</keyword>
<evidence type="ECO:0000313" key="3">
    <source>
        <dbReference type="Proteomes" id="UP001212997"/>
    </source>
</evidence>
<protein>
    <submittedName>
        <fullName evidence="2">Uncharacterized protein</fullName>
    </submittedName>
</protein>
<organism evidence="2 3">
    <name type="scientific">Meripilus lineatus</name>
    <dbReference type="NCBI Taxonomy" id="2056292"/>
    <lineage>
        <taxon>Eukaryota</taxon>
        <taxon>Fungi</taxon>
        <taxon>Dikarya</taxon>
        <taxon>Basidiomycota</taxon>
        <taxon>Agaricomycotina</taxon>
        <taxon>Agaricomycetes</taxon>
        <taxon>Polyporales</taxon>
        <taxon>Meripilaceae</taxon>
        <taxon>Meripilus</taxon>
    </lineage>
</organism>
<dbReference type="Proteomes" id="UP001212997">
    <property type="component" value="Unassembled WGS sequence"/>
</dbReference>